<organism evidence="8 9">
    <name type="scientific">Selenomonas bovis</name>
    <dbReference type="NCBI Taxonomy" id="416586"/>
    <lineage>
        <taxon>Bacteria</taxon>
        <taxon>Bacillati</taxon>
        <taxon>Bacillota</taxon>
        <taxon>Negativicutes</taxon>
        <taxon>Selenomonadales</taxon>
        <taxon>Selenomonadaceae</taxon>
        <taxon>Selenomonas</taxon>
    </lineage>
</organism>
<evidence type="ECO:0000256" key="3">
    <source>
        <dbReference type="ARBA" id="ARBA00023002"/>
    </source>
</evidence>
<dbReference type="Pfam" id="PF10414">
    <property type="entry name" value="CysG_dimeriser"/>
    <property type="match status" value="1"/>
</dbReference>
<dbReference type="AlphaFoldDB" id="A0A848B4T7"/>
<dbReference type="NCBIfam" id="TIGR01470">
    <property type="entry name" value="cysG_Nterm"/>
    <property type="match status" value="1"/>
</dbReference>
<comment type="caution">
    <text evidence="8">The sequence shown here is derived from an EMBL/GenBank/DDBJ whole genome shotgun (WGS) entry which is preliminary data.</text>
</comment>
<dbReference type="SUPFAM" id="SSF51735">
    <property type="entry name" value="NAD(P)-binding Rossmann-fold domains"/>
    <property type="match status" value="1"/>
</dbReference>
<dbReference type="PANTHER" id="PTHR35330">
    <property type="entry name" value="SIROHEME BIOSYNTHESIS PROTEIN MET8"/>
    <property type="match status" value="1"/>
</dbReference>
<protein>
    <recommendedName>
        <fullName evidence="2">precorrin-2 dehydrogenase</fullName>
        <ecNumber evidence="2">1.3.1.76</ecNumber>
    </recommendedName>
</protein>
<gene>
    <name evidence="8" type="ORF">HF878_05485</name>
</gene>
<evidence type="ECO:0000256" key="1">
    <source>
        <dbReference type="ARBA" id="ARBA00005010"/>
    </source>
</evidence>
<dbReference type="Pfam" id="PF13241">
    <property type="entry name" value="NAD_binding_7"/>
    <property type="match status" value="1"/>
</dbReference>
<dbReference type="GO" id="GO:0019354">
    <property type="term" value="P:siroheme biosynthetic process"/>
    <property type="evidence" value="ECO:0007669"/>
    <property type="project" value="UniProtKB-UniPathway"/>
</dbReference>
<keyword evidence="4" id="KW-0520">NAD</keyword>
<keyword evidence="9" id="KW-1185">Reference proteome</keyword>
<dbReference type="Gene3D" id="3.40.50.720">
    <property type="entry name" value="NAD(P)-binding Rossmann-like Domain"/>
    <property type="match status" value="1"/>
</dbReference>
<dbReference type="InterPro" id="IPR028161">
    <property type="entry name" value="Met8-like"/>
</dbReference>
<dbReference type="PANTHER" id="PTHR35330:SF1">
    <property type="entry name" value="SIROHEME BIOSYNTHESIS PROTEIN MET8"/>
    <property type="match status" value="1"/>
</dbReference>
<dbReference type="EC" id="1.3.1.76" evidence="2"/>
<keyword evidence="5" id="KW-0627">Porphyrin biosynthesis</keyword>
<evidence type="ECO:0000313" key="8">
    <source>
        <dbReference type="EMBL" id="NMD98933.1"/>
    </source>
</evidence>
<dbReference type="Gene3D" id="1.10.8.610">
    <property type="entry name" value="SirC, precorrin-2 dehydrogenase, C-terminal helical domain-like"/>
    <property type="match status" value="1"/>
</dbReference>
<comment type="pathway">
    <text evidence="1">Porphyrin-containing compound metabolism; siroheme biosynthesis; sirohydrochlorin from precorrin-2: step 1/1.</text>
</comment>
<name>A0A848B4T7_9FIRM</name>
<dbReference type="InterPro" id="IPR036291">
    <property type="entry name" value="NAD(P)-bd_dom_sf"/>
</dbReference>
<dbReference type="EMBL" id="JABAFA010000014">
    <property type="protein sequence ID" value="NMD98933.1"/>
    <property type="molecule type" value="Genomic_DNA"/>
</dbReference>
<evidence type="ECO:0000259" key="7">
    <source>
        <dbReference type="Pfam" id="PF10414"/>
    </source>
</evidence>
<dbReference type="Proteomes" id="UP000543804">
    <property type="component" value="Unassembled WGS sequence"/>
</dbReference>
<evidence type="ECO:0000313" key="9">
    <source>
        <dbReference type="Proteomes" id="UP000543804"/>
    </source>
</evidence>
<comment type="catalytic activity">
    <reaction evidence="6">
        <text>precorrin-2 + NAD(+) = sirohydrochlorin + NADH + 2 H(+)</text>
        <dbReference type="Rhea" id="RHEA:15613"/>
        <dbReference type="ChEBI" id="CHEBI:15378"/>
        <dbReference type="ChEBI" id="CHEBI:57540"/>
        <dbReference type="ChEBI" id="CHEBI:57945"/>
        <dbReference type="ChEBI" id="CHEBI:58351"/>
        <dbReference type="ChEBI" id="CHEBI:58827"/>
        <dbReference type="EC" id="1.3.1.76"/>
    </reaction>
</comment>
<dbReference type="GO" id="GO:0043115">
    <property type="term" value="F:precorrin-2 dehydrogenase activity"/>
    <property type="evidence" value="ECO:0007669"/>
    <property type="project" value="UniProtKB-EC"/>
</dbReference>
<sequence length="213" mass="23321">MKYAMNLEMKGRPCLVLGGGPVALRKARTLLRAEAAVTVAAPRLTEELADLAAAGRLRWRAHCYEETMLAGMFLVVCATDDRAANEAAARAAKARGVLVNAPAQPELSDFTVPASLARGRLLLTVSTDGLSPALSRAIRAQLETLYPEALGDWLERLAAVRRELKAETGTARAREAFWRRAMSAEILDMVRQGRSEEAEERIRHAAHLFRTES</sequence>
<proteinExistence type="predicted"/>
<dbReference type="UniPathway" id="UPA00262">
    <property type="reaction ID" value="UER00222"/>
</dbReference>
<evidence type="ECO:0000256" key="2">
    <source>
        <dbReference type="ARBA" id="ARBA00012400"/>
    </source>
</evidence>
<dbReference type="GO" id="GO:0004325">
    <property type="term" value="F:ferrochelatase activity"/>
    <property type="evidence" value="ECO:0007669"/>
    <property type="project" value="InterPro"/>
</dbReference>
<dbReference type="RefSeq" id="WP_170077445.1">
    <property type="nucleotide sequence ID" value="NZ_JABAFA010000014.1"/>
</dbReference>
<evidence type="ECO:0000256" key="4">
    <source>
        <dbReference type="ARBA" id="ARBA00023027"/>
    </source>
</evidence>
<evidence type="ECO:0000256" key="6">
    <source>
        <dbReference type="ARBA" id="ARBA00047561"/>
    </source>
</evidence>
<dbReference type="InterPro" id="IPR042518">
    <property type="entry name" value="SirC_C"/>
</dbReference>
<accession>A0A848B4T7</accession>
<reference evidence="8 9" key="1">
    <citation type="submission" date="2020-04" db="EMBL/GenBank/DDBJ databases">
        <authorList>
            <person name="Hitch T.C.A."/>
            <person name="Wylensek D."/>
            <person name="Clavel T."/>
        </authorList>
    </citation>
    <scope>NUCLEOTIDE SEQUENCE [LARGE SCALE GENOMIC DNA]</scope>
    <source>
        <strain evidence="8 9">PG-130-P53-12</strain>
    </source>
</reference>
<dbReference type="InterPro" id="IPR019478">
    <property type="entry name" value="Sirohaem_synthase_dimer_dom"/>
</dbReference>
<evidence type="ECO:0000256" key="5">
    <source>
        <dbReference type="ARBA" id="ARBA00023244"/>
    </source>
</evidence>
<feature type="domain" description="Sirohaem synthase dimerisation" evidence="7">
    <location>
        <begin position="149"/>
        <end position="205"/>
    </location>
</feature>
<dbReference type="SUPFAM" id="SSF75615">
    <property type="entry name" value="Siroheme synthase middle domains-like"/>
    <property type="match status" value="1"/>
</dbReference>
<dbReference type="InterPro" id="IPR006367">
    <property type="entry name" value="Sirohaem_synthase_N"/>
</dbReference>
<keyword evidence="3" id="KW-0560">Oxidoreductase</keyword>